<dbReference type="Gene3D" id="1.10.443.10">
    <property type="entry name" value="Intergrase catalytic core"/>
    <property type="match status" value="1"/>
</dbReference>
<dbReference type="GO" id="GO:0015074">
    <property type="term" value="P:DNA integration"/>
    <property type="evidence" value="ECO:0007669"/>
    <property type="project" value="InterPro"/>
</dbReference>
<accession>A0A075G953</accession>
<dbReference type="GO" id="GO:0003677">
    <property type="term" value="F:DNA binding"/>
    <property type="evidence" value="ECO:0007669"/>
    <property type="project" value="InterPro"/>
</dbReference>
<organism evidence="1">
    <name type="scientific">uncultured marine thaumarchaeote KM3_135_A07</name>
    <dbReference type="NCBI Taxonomy" id="1456003"/>
    <lineage>
        <taxon>Archaea</taxon>
        <taxon>Nitrososphaerota</taxon>
        <taxon>environmental samples</taxon>
    </lineage>
</organism>
<sequence>MEMFWDRKTKKTNAVYCHPSLHGLLTLKVNKTGIKRNMKSSILGCELRYLRKLNYTINATKIDPLLAEFMQGRRGNVSQRHYFLPLMSNNRKKWVRVWNRIM</sequence>
<dbReference type="AlphaFoldDB" id="A0A075G953"/>
<dbReference type="EMBL" id="KF900594">
    <property type="protein sequence ID" value="AIF00521.1"/>
    <property type="molecule type" value="Genomic_DNA"/>
</dbReference>
<protein>
    <submittedName>
        <fullName evidence="1">Uncharacterized protein</fullName>
    </submittedName>
</protein>
<reference evidence="1" key="1">
    <citation type="journal article" date="2014" name="Genome Biol. Evol.">
        <title>Pangenome evidence for extensive interdomain horizontal transfer affecting lineage core and shell genes in uncultured planktonic thaumarchaeota and euryarchaeota.</title>
        <authorList>
            <person name="Deschamps P."/>
            <person name="Zivanovic Y."/>
            <person name="Moreira D."/>
            <person name="Rodriguez-Valera F."/>
            <person name="Lopez-Garcia P."/>
        </authorList>
    </citation>
    <scope>NUCLEOTIDE SEQUENCE</scope>
</reference>
<evidence type="ECO:0000313" key="1">
    <source>
        <dbReference type="EMBL" id="AIF00521.1"/>
    </source>
</evidence>
<dbReference type="GO" id="GO:0006310">
    <property type="term" value="P:DNA recombination"/>
    <property type="evidence" value="ECO:0007669"/>
    <property type="project" value="InterPro"/>
</dbReference>
<name>A0A075G953_9ARCH</name>
<dbReference type="InterPro" id="IPR013762">
    <property type="entry name" value="Integrase-like_cat_sf"/>
</dbReference>
<proteinExistence type="predicted"/>